<dbReference type="CDD" id="cd09868">
    <property type="entry name" value="PIN_XPG_RAD2"/>
    <property type="match status" value="2"/>
</dbReference>
<evidence type="ECO:0000313" key="17">
    <source>
        <dbReference type="EMBL" id="CAD8178295.1"/>
    </source>
</evidence>
<dbReference type="FunFam" id="1.10.150.20:FF:000030">
    <property type="entry name" value="Flap endonuclease GEN-like 1"/>
    <property type="match status" value="1"/>
</dbReference>
<evidence type="ECO:0000256" key="8">
    <source>
        <dbReference type="ARBA" id="ARBA00022801"/>
    </source>
</evidence>
<feature type="coiled-coil region" evidence="13">
    <location>
        <begin position="350"/>
        <end position="408"/>
    </location>
</feature>
<dbReference type="OrthoDB" id="31113at2759"/>
<dbReference type="InterPro" id="IPR019974">
    <property type="entry name" value="XPG_CS"/>
</dbReference>
<dbReference type="GO" id="GO:0003697">
    <property type="term" value="F:single-stranded DNA binding"/>
    <property type="evidence" value="ECO:0007669"/>
    <property type="project" value="TreeGrafter"/>
</dbReference>
<dbReference type="CDD" id="cd09904">
    <property type="entry name" value="H3TH_XPG"/>
    <property type="match status" value="1"/>
</dbReference>
<keyword evidence="5" id="KW-0479">Metal-binding</keyword>
<dbReference type="PANTHER" id="PTHR16171">
    <property type="entry name" value="DNA REPAIR PROTEIN COMPLEMENTING XP-G CELLS-RELATED"/>
    <property type="match status" value="1"/>
</dbReference>
<feature type="coiled-coil region" evidence="13">
    <location>
        <begin position="296"/>
        <end position="323"/>
    </location>
</feature>
<organism evidence="17 18">
    <name type="scientific">Paramecium pentaurelia</name>
    <dbReference type="NCBI Taxonomy" id="43138"/>
    <lineage>
        <taxon>Eukaryota</taxon>
        <taxon>Sar</taxon>
        <taxon>Alveolata</taxon>
        <taxon>Ciliophora</taxon>
        <taxon>Intramacronucleata</taxon>
        <taxon>Oligohymenophorea</taxon>
        <taxon>Peniculida</taxon>
        <taxon>Parameciidae</taxon>
        <taxon>Paramecium</taxon>
    </lineage>
</organism>
<evidence type="ECO:0000256" key="3">
    <source>
        <dbReference type="ARBA" id="ARBA00022553"/>
    </source>
</evidence>
<keyword evidence="11" id="KW-0539">Nucleus</keyword>
<accession>A0A8S1VQF4</accession>
<feature type="domain" description="XPG-I" evidence="15">
    <location>
        <begin position="572"/>
        <end position="641"/>
    </location>
</feature>
<evidence type="ECO:0000256" key="9">
    <source>
        <dbReference type="ARBA" id="ARBA00022842"/>
    </source>
</evidence>
<protein>
    <submittedName>
        <fullName evidence="17">Uncharacterized protein</fullName>
    </submittedName>
</protein>
<dbReference type="PANTHER" id="PTHR16171:SF7">
    <property type="entry name" value="DNA REPAIR PROTEIN RAD2"/>
    <property type="match status" value="1"/>
</dbReference>
<keyword evidence="18" id="KW-1185">Reference proteome</keyword>
<evidence type="ECO:0000256" key="11">
    <source>
        <dbReference type="ARBA" id="ARBA00023242"/>
    </source>
</evidence>
<dbReference type="SMART" id="SM00484">
    <property type="entry name" value="XPGI"/>
    <property type="match status" value="1"/>
</dbReference>
<gene>
    <name evidence="17" type="ORF">PPENT_87.1.T0690100</name>
</gene>
<dbReference type="AlphaFoldDB" id="A0A8S1VQF4"/>
<keyword evidence="13" id="KW-0175">Coiled coil</keyword>
<name>A0A8S1VQF4_9CILI</name>
<evidence type="ECO:0000256" key="4">
    <source>
        <dbReference type="ARBA" id="ARBA00022722"/>
    </source>
</evidence>
<keyword evidence="3" id="KW-0597">Phosphoprotein</keyword>
<dbReference type="Pfam" id="PF00752">
    <property type="entry name" value="XPG_N"/>
    <property type="match status" value="1"/>
</dbReference>
<evidence type="ECO:0000256" key="7">
    <source>
        <dbReference type="ARBA" id="ARBA00022763"/>
    </source>
</evidence>
<dbReference type="Proteomes" id="UP000689195">
    <property type="component" value="Unassembled WGS sequence"/>
</dbReference>
<feature type="region of interest" description="Disordered" evidence="14">
    <location>
        <begin position="410"/>
        <end position="430"/>
    </location>
</feature>
<dbReference type="GO" id="GO:0005634">
    <property type="term" value="C:nucleus"/>
    <property type="evidence" value="ECO:0007669"/>
    <property type="project" value="UniProtKB-SubCell"/>
</dbReference>
<proteinExistence type="inferred from homology"/>
<feature type="compositionally biased region" description="Acidic residues" evidence="14">
    <location>
        <begin position="415"/>
        <end position="428"/>
    </location>
</feature>
<dbReference type="Pfam" id="PF00867">
    <property type="entry name" value="XPG_I"/>
    <property type="match status" value="1"/>
</dbReference>
<evidence type="ECO:0000313" key="18">
    <source>
        <dbReference type="Proteomes" id="UP000689195"/>
    </source>
</evidence>
<dbReference type="PROSITE" id="PS00841">
    <property type="entry name" value="XPG_1"/>
    <property type="match status" value="1"/>
</dbReference>
<comment type="cofactor">
    <cofactor evidence="1">
        <name>Mg(2+)</name>
        <dbReference type="ChEBI" id="CHEBI:18420"/>
    </cofactor>
</comment>
<keyword evidence="4" id="KW-0540">Nuclease</keyword>
<comment type="subcellular location">
    <subcellularLocation>
        <location evidence="2">Nucleus</location>
    </subcellularLocation>
</comment>
<feature type="region of interest" description="Disordered" evidence="14">
    <location>
        <begin position="827"/>
        <end position="858"/>
    </location>
</feature>
<evidence type="ECO:0000256" key="6">
    <source>
        <dbReference type="ARBA" id="ARBA00022759"/>
    </source>
</evidence>
<evidence type="ECO:0000256" key="2">
    <source>
        <dbReference type="ARBA" id="ARBA00004123"/>
    </source>
</evidence>
<feature type="compositionally biased region" description="Basic and acidic residues" evidence="14">
    <location>
        <begin position="845"/>
        <end position="854"/>
    </location>
</feature>
<evidence type="ECO:0000256" key="1">
    <source>
        <dbReference type="ARBA" id="ARBA00001946"/>
    </source>
</evidence>
<comment type="caution">
    <text evidence="17">The sequence shown here is derived from an EMBL/GenBank/DDBJ whole genome shotgun (WGS) entry which is preliminary data.</text>
</comment>
<dbReference type="GO" id="GO:0046872">
    <property type="term" value="F:metal ion binding"/>
    <property type="evidence" value="ECO:0007669"/>
    <property type="project" value="UniProtKB-KW"/>
</dbReference>
<evidence type="ECO:0000256" key="14">
    <source>
        <dbReference type="SAM" id="MobiDB-lite"/>
    </source>
</evidence>
<reference evidence="17" key="1">
    <citation type="submission" date="2021-01" db="EMBL/GenBank/DDBJ databases">
        <authorList>
            <consortium name="Genoscope - CEA"/>
            <person name="William W."/>
        </authorList>
    </citation>
    <scope>NUCLEOTIDE SEQUENCE</scope>
</reference>
<dbReference type="InterPro" id="IPR006086">
    <property type="entry name" value="XPG-I_dom"/>
</dbReference>
<keyword evidence="8" id="KW-0378">Hydrolase</keyword>
<dbReference type="SMART" id="SM00279">
    <property type="entry name" value="HhH2"/>
    <property type="match status" value="1"/>
</dbReference>
<dbReference type="GO" id="GO:0006281">
    <property type="term" value="P:DNA repair"/>
    <property type="evidence" value="ECO:0007669"/>
    <property type="project" value="UniProtKB-KW"/>
</dbReference>
<keyword evidence="7" id="KW-0227">DNA damage</keyword>
<keyword evidence="10" id="KW-0234">DNA repair</keyword>
<evidence type="ECO:0000256" key="13">
    <source>
        <dbReference type="SAM" id="Coils"/>
    </source>
</evidence>
<keyword evidence="6" id="KW-0255">Endonuclease</keyword>
<evidence type="ECO:0000256" key="10">
    <source>
        <dbReference type="ARBA" id="ARBA00023204"/>
    </source>
</evidence>
<keyword evidence="9" id="KW-0460">Magnesium</keyword>
<evidence type="ECO:0000256" key="12">
    <source>
        <dbReference type="ARBA" id="ARBA00038112"/>
    </source>
</evidence>
<dbReference type="EMBL" id="CAJJDO010000069">
    <property type="protein sequence ID" value="CAD8178295.1"/>
    <property type="molecule type" value="Genomic_DNA"/>
</dbReference>
<dbReference type="GO" id="GO:0048256">
    <property type="term" value="F:flap endonuclease activity"/>
    <property type="evidence" value="ECO:0007669"/>
    <property type="project" value="UniProtKB-ARBA"/>
</dbReference>
<evidence type="ECO:0000256" key="5">
    <source>
        <dbReference type="ARBA" id="ARBA00022723"/>
    </source>
</evidence>
<comment type="similarity">
    <text evidence="12">Belongs to the XPG/RAD2 endonuclease family. GEN subfamily.</text>
</comment>
<dbReference type="SMART" id="SM00485">
    <property type="entry name" value="XPGN"/>
    <property type="match status" value="1"/>
</dbReference>
<feature type="domain" description="XPG N-terminal" evidence="16">
    <location>
        <begin position="1"/>
        <end position="97"/>
    </location>
</feature>
<dbReference type="InterPro" id="IPR008918">
    <property type="entry name" value="HhH2"/>
</dbReference>
<sequence>MGVYNLWKLLAAAGRNVEITSLRGLRVAIDVSIWMIKLLHGMSNAGVNYDNVHLIGILKRIMFLLENGIKPVFVFDGPAPELKRQTLIKRAQQRQQYNINLQKLAEKYVVKLIEKGYDITQQNNQELIEEIVFEDESESQLPPEEQEIIDQQNHDILNLQFAYLKGTIEGFHNFDLQTKEEIIEQLIEERQGQYADDQNFSLKRFLMEADQKEKIKQIRIEAVKQIETLRVEKILEQYNDKESELLREYLNNNQDLIIKMGQFGVNNIYVYLQDQEKRQELVKMLYGQKKKPKRKLKDYEIENEHLKNIREALRRRYHEKLNEEIIPETQNQIENQDVEDLMDKYDCFDLDLIEQKMDEEYRQLQQIKEDSNSQQIQPYTQINNQENIQNIQNIIQTQQEVINNQQDNQNNISEKDDETNSSDNDSDSDNLFINQIQNQQIQNSSNFNSNSKINQESINSKSLPKQYSLKEDLNNKNNFLSQDIQQQFLDLNPKQQNEIQQIKPKIQQNNIQNPNQIITDEQIDLLFTQADNNGEELDAQEMIENIRKNQNLQSLDSTTMQQKFEDIRLLLALFGIPWIIAPGEAEAQCAYLQQNGLVDCVITEDSDVFLFGATKVLKGFFESKNSLVYYDTQYIKEDLGLNRDQLIYLALFLGSDYTLGIKGVGIVNAMEIVEVFDNIDALKRFTSWASKADILLENASSHYENIPEKERIYKEFHKNYKKYWELPSDFPNIEVINEYKKPRVDESLEQFTWGKPAVEKIIEFCQQQLRYSQERIEETIKIPFQKIIQKEDQTKITDFFRVTSKIAIINSRRINQVVLNLNQPDQSRQNVQEKKKRKMLQQIKRMPDKRRDDSFDSSNINLDQFKFKKSLKKI</sequence>
<evidence type="ECO:0000259" key="16">
    <source>
        <dbReference type="SMART" id="SM00485"/>
    </source>
</evidence>
<dbReference type="InterPro" id="IPR006085">
    <property type="entry name" value="XPG_DNA_repair_N"/>
</dbReference>
<evidence type="ECO:0000259" key="15">
    <source>
        <dbReference type="SMART" id="SM00484"/>
    </source>
</evidence>